<dbReference type="Gene3D" id="3.40.50.1820">
    <property type="entry name" value="alpha/beta hydrolase"/>
    <property type="match status" value="1"/>
</dbReference>
<gene>
    <name evidence="3" type="ORF">EDM57_05760</name>
</gene>
<dbReference type="SUPFAM" id="SSF53474">
    <property type="entry name" value="alpha/beta-Hydrolases"/>
    <property type="match status" value="1"/>
</dbReference>
<comment type="similarity">
    <text evidence="1">Belongs to the thioesterase family.</text>
</comment>
<dbReference type="PANTHER" id="PTHR11487:SF0">
    <property type="entry name" value="S-ACYL FATTY ACID SYNTHASE THIOESTERASE, MEDIUM CHAIN"/>
    <property type="match status" value="1"/>
</dbReference>
<reference evidence="3 4" key="1">
    <citation type="submission" date="2018-10" db="EMBL/GenBank/DDBJ databases">
        <title>Phylogenomics of Brevibacillus.</title>
        <authorList>
            <person name="Dunlap C."/>
        </authorList>
    </citation>
    <scope>NUCLEOTIDE SEQUENCE [LARGE SCALE GENOMIC DNA]</scope>
    <source>
        <strain evidence="3 4">DSM 100115</strain>
    </source>
</reference>
<dbReference type="OrthoDB" id="2213423at2"/>
<dbReference type="RefSeq" id="WP_122903818.1">
    <property type="nucleotide sequence ID" value="NZ_RHHS01000015.1"/>
</dbReference>
<evidence type="ECO:0000256" key="1">
    <source>
        <dbReference type="ARBA" id="ARBA00007169"/>
    </source>
</evidence>
<keyword evidence="4" id="KW-1185">Reference proteome</keyword>
<name>A0A3M8B6S6_9BACL</name>
<protein>
    <submittedName>
        <fullName evidence="3">Thioesterase</fullName>
    </submittedName>
</protein>
<comment type="caution">
    <text evidence="3">The sequence shown here is derived from an EMBL/GenBank/DDBJ whole genome shotgun (WGS) entry which is preliminary data.</text>
</comment>
<dbReference type="EMBL" id="RHHS01000015">
    <property type="protein sequence ID" value="RNB58982.1"/>
    <property type="molecule type" value="Genomic_DNA"/>
</dbReference>
<organism evidence="3 4">
    <name type="scientific">Brevibacillus gelatini</name>
    <dbReference type="NCBI Taxonomy" id="1655277"/>
    <lineage>
        <taxon>Bacteria</taxon>
        <taxon>Bacillati</taxon>
        <taxon>Bacillota</taxon>
        <taxon>Bacilli</taxon>
        <taxon>Bacillales</taxon>
        <taxon>Paenibacillaceae</taxon>
        <taxon>Brevibacillus</taxon>
    </lineage>
</organism>
<evidence type="ECO:0000313" key="3">
    <source>
        <dbReference type="EMBL" id="RNB58982.1"/>
    </source>
</evidence>
<dbReference type="InterPro" id="IPR001031">
    <property type="entry name" value="Thioesterase"/>
</dbReference>
<dbReference type="Proteomes" id="UP000268829">
    <property type="component" value="Unassembled WGS sequence"/>
</dbReference>
<evidence type="ECO:0000313" key="4">
    <source>
        <dbReference type="Proteomes" id="UP000268829"/>
    </source>
</evidence>
<dbReference type="GO" id="GO:0008610">
    <property type="term" value="P:lipid biosynthetic process"/>
    <property type="evidence" value="ECO:0007669"/>
    <property type="project" value="TreeGrafter"/>
</dbReference>
<feature type="domain" description="Thioesterase" evidence="2">
    <location>
        <begin position="2"/>
        <end position="230"/>
    </location>
</feature>
<dbReference type="InterPro" id="IPR029058">
    <property type="entry name" value="AB_hydrolase_fold"/>
</dbReference>
<accession>A0A3M8B6S6</accession>
<dbReference type="InterPro" id="IPR012223">
    <property type="entry name" value="TEII"/>
</dbReference>
<evidence type="ECO:0000259" key="2">
    <source>
        <dbReference type="Pfam" id="PF00975"/>
    </source>
</evidence>
<proteinExistence type="inferred from homology"/>
<sequence length="244" mass="27938">MKLFCFPYAGGLPGIYYSWKSRFPPTFLDIYPFEVRPRALQQNEAVPLPSSFYELLEDVYSRITPELDGSPFAFFGHSMGGLVAFELTRKLMQKGEPLPQHLFLSASRVPHAYHKLAKTYHLPHDEFVEELRRLGGTPDDVLDNPELLDLFLPILRADFQAVQTYEMDQSLPRQIPVNMSVLYGTKDSIALEDILAWRDYCKGACKFYPVTGGHFFIHHQIEPILQIISHVLQAETVVPIHAPY</sequence>
<dbReference type="Pfam" id="PF00975">
    <property type="entry name" value="Thioesterase"/>
    <property type="match status" value="1"/>
</dbReference>
<dbReference type="PANTHER" id="PTHR11487">
    <property type="entry name" value="THIOESTERASE"/>
    <property type="match status" value="1"/>
</dbReference>
<dbReference type="AlphaFoldDB" id="A0A3M8B6S6"/>